<dbReference type="AlphaFoldDB" id="A0AAN7PTI9"/>
<keyword evidence="1 2" id="KW-0727">SH2 domain</keyword>
<proteinExistence type="predicted"/>
<organism evidence="5 6">
    <name type="scientific">Trapa incisa</name>
    <dbReference type="NCBI Taxonomy" id="236973"/>
    <lineage>
        <taxon>Eukaryota</taxon>
        <taxon>Viridiplantae</taxon>
        <taxon>Streptophyta</taxon>
        <taxon>Embryophyta</taxon>
        <taxon>Tracheophyta</taxon>
        <taxon>Spermatophyta</taxon>
        <taxon>Magnoliopsida</taxon>
        <taxon>eudicotyledons</taxon>
        <taxon>Gunneridae</taxon>
        <taxon>Pentapetalae</taxon>
        <taxon>rosids</taxon>
        <taxon>malvids</taxon>
        <taxon>Myrtales</taxon>
        <taxon>Lythraceae</taxon>
        <taxon>Trapa</taxon>
    </lineage>
</organism>
<accession>A0AAN7PTI9</accession>
<dbReference type="InterPro" id="IPR036860">
    <property type="entry name" value="SH2_dom_sf"/>
</dbReference>
<evidence type="ECO:0000259" key="4">
    <source>
        <dbReference type="PROSITE" id="PS50001"/>
    </source>
</evidence>
<keyword evidence="6" id="KW-1185">Reference proteome</keyword>
<dbReference type="GO" id="GO:0003700">
    <property type="term" value="F:DNA-binding transcription factor activity"/>
    <property type="evidence" value="ECO:0007669"/>
    <property type="project" value="InterPro"/>
</dbReference>
<dbReference type="Pfam" id="PF13385">
    <property type="entry name" value="Laminin_G_3"/>
    <property type="match status" value="1"/>
</dbReference>
<evidence type="ECO:0000256" key="1">
    <source>
        <dbReference type="ARBA" id="ARBA00022999"/>
    </source>
</evidence>
<evidence type="ECO:0000313" key="5">
    <source>
        <dbReference type="EMBL" id="KAK4753408.1"/>
    </source>
</evidence>
<sequence length="746" mass="83067">MGENENAVDLKDYSFLKDFALEVEERREGEEGSFAFCFWVYLLSSAPFPSTLIRQVDADTQCSSSLLVVNDKKRIVLFPLSSSPNDNAADIKDSTLLDGLPHASPESDFPLEKWTHVGCEVSAGLLRLYINGVLVGEKTQSSSETQDSKSNGLRKIDLMGSDNSETALSCCLYSPKVLSITSSMKDECKASPVHLAVDNSSAVDIEKGGDGIWNIVGGKASCRRNFSLDVVLMDASGEPVDMEIEIVASLIYADNGTPVEKTSDAEAPLLSSYDGMEFDSCDRPSKLLQGRASFKLKISQLSSKCDNKLFCIKFNVPRGGKYPFLEAFSNPIRCISRNRNNRTSSVIIWKRPAGFLSVNGSQSSRVNFGLSDLPRSAVHEAKPNPLSKRVRLGNYSFEQPDDECNSHVQIASQAKTFSRTNSKIALEESEVRDKSPSDSDSTRGANSCYKNLGSGNSISDLALFKYCLGVSTERTVLLKDITSSASNEEILEFADQVSLYSGCSHHRSQIRIAKRLIEEGTRFWNAISQNNQHVNWENVSFEIEEQFMRISCCNTRSLSKQVVFLFISSSVSGTVQFHISDWAIYLNVMFGSFSFSYRQDFEILRRVAGCRDYMTQENFEKMWCWLYPVAFALSRSVLREMWSSKSPRWIEGFITKEEAEASLQGPGGSQEPGTFILRFPTSRSWPHPDAGSLVVTYVGPNYSLHHRLLSLDHIIDNGEKNGRLLQEVLLAEPNLSRLGRISARSR</sequence>
<dbReference type="GO" id="GO:0007165">
    <property type="term" value="P:signal transduction"/>
    <property type="evidence" value="ECO:0007669"/>
    <property type="project" value="InterPro"/>
</dbReference>
<feature type="compositionally biased region" description="Basic and acidic residues" evidence="3">
    <location>
        <begin position="425"/>
        <end position="441"/>
    </location>
</feature>
<dbReference type="InterPro" id="IPR001217">
    <property type="entry name" value="STAT"/>
</dbReference>
<dbReference type="SUPFAM" id="SSF55550">
    <property type="entry name" value="SH2 domain"/>
    <property type="match status" value="1"/>
</dbReference>
<feature type="region of interest" description="Disordered" evidence="3">
    <location>
        <begin position="425"/>
        <end position="444"/>
    </location>
</feature>
<dbReference type="InterPro" id="IPR013320">
    <property type="entry name" value="ConA-like_dom_sf"/>
</dbReference>
<dbReference type="Gene3D" id="2.60.120.200">
    <property type="match status" value="1"/>
</dbReference>
<dbReference type="Proteomes" id="UP001345219">
    <property type="component" value="Chromosome 16"/>
</dbReference>
<dbReference type="InterPro" id="IPR000980">
    <property type="entry name" value="SH2"/>
</dbReference>
<reference evidence="5 6" key="1">
    <citation type="journal article" date="2023" name="Hortic Res">
        <title>Pangenome of water caltrop reveals structural variations and asymmetric subgenome divergence after allopolyploidization.</title>
        <authorList>
            <person name="Zhang X."/>
            <person name="Chen Y."/>
            <person name="Wang L."/>
            <person name="Yuan Y."/>
            <person name="Fang M."/>
            <person name="Shi L."/>
            <person name="Lu R."/>
            <person name="Comes H.P."/>
            <person name="Ma Y."/>
            <person name="Chen Y."/>
            <person name="Huang G."/>
            <person name="Zhou Y."/>
            <person name="Zheng Z."/>
            <person name="Qiu Y."/>
        </authorList>
    </citation>
    <scope>NUCLEOTIDE SEQUENCE [LARGE SCALE GENOMIC DNA]</scope>
    <source>
        <tissue evidence="5">Roots</tissue>
    </source>
</reference>
<feature type="domain" description="SH2" evidence="4">
    <location>
        <begin position="649"/>
        <end position="746"/>
    </location>
</feature>
<name>A0AAN7PTI9_9MYRT</name>
<protein>
    <recommendedName>
        <fullName evidence="4">SH2 domain-containing protein</fullName>
    </recommendedName>
</protein>
<gene>
    <name evidence="5" type="ORF">SAY87_022206</name>
</gene>
<dbReference type="PROSITE" id="PS50001">
    <property type="entry name" value="SH2"/>
    <property type="match status" value="1"/>
</dbReference>
<evidence type="ECO:0000313" key="6">
    <source>
        <dbReference type="Proteomes" id="UP001345219"/>
    </source>
</evidence>
<comment type="caution">
    <text evidence="5">The sequence shown here is derived from an EMBL/GenBank/DDBJ whole genome shotgun (WGS) entry which is preliminary data.</text>
</comment>
<dbReference type="PANTHER" id="PTHR11801">
    <property type="entry name" value="SIGNAL TRANSDUCER AND ACTIVATOR OF TRANSCRIPTION"/>
    <property type="match status" value="1"/>
</dbReference>
<dbReference type="SUPFAM" id="SSF49899">
    <property type="entry name" value="Concanavalin A-like lectins/glucanases"/>
    <property type="match status" value="1"/>
</dbReference>
<evidence type="ECO:0000256" key="2">
    <source>
        <dbReference type="PROSITE-ProRule" id="PRU00191"/>
    </source>
</evidence>
<evidence type="ECO:0000256" key="3">
    <source>
        <dbReference type="SAM" id="MobiDB-lite"/>
    </source>
</evidence>
<dbReference type="Gene3D" id="3.30.505.10">
    <property type="entry name" value="SH2 domain"/>
    <property type="match status" value="1"/>
</dbReference>
<dbReference type="EMBL" id="JAXIOK010000016">
    <property type="protein sequence ID" value="KAK4753408.1"/>
    <property type="molecule type" value="Genomic_DNA"/>
</dbReference>